<sequence>MQRDVDDVVALIDAAQLPGPLVFAAHSYGGLIFDLLARTHPDLVADHIIGVGNQVRRAG</sequence>
<keyword evidence="2" id="KW-1185">Reference proteome</keyword>
<dbReference type="InterPro" id="IPR029058">
    <property type="entry name" value="AB_hydrolase_fold"/>
</dbReference>
<dbReference type="SUPFAM" id="SSF53474">
    <property type="entry name" value="alpha/beta-Hydrolases"/>
    <property type="match status" value="1"/>
</dbReference>
<proteinExistence type="predicted"/>
<evidence type="ECO:0000313" key="1">
    <source>
        <dbReference type="EMBL" id="BBY61424.1"/>
    </source>
</evidence>
<organism evidence="1 2">
    <name type="scientific">Mycolicibacterium sarraceniae</name>
    <dbReference type="NCBI Taxonomy" id="1534348"/>
    <lineage>
        <taxon>Bacteria</taxon>
        <taxon>Bacillati</taxon>
        <taxon>Actinomycetota</taxon>
        <taxon>Actinomycetes</taxon>
        <taxon>Mycobacteriales</taxon>
        <taxon>Mycobacteriaceae</taxon>
        <taxon>Mycolicibacterium</taxon>
    </lineage>
</organism>
<evidence type="ECO:0000313" key="2">
    <source>
        <dbReference type="Proteomes" id="UP000466445"/>
    </source>
</evidence>
<reference evidence="1 2" key="1">
    <citation type="journal article" date="2019" name="Emerg. Microbes Infect.">
        <title>Comprehensive subspecies identification of 175 nontuberculous mycobacteria species based on 7547 genomic profiles.</title>
        <authorList>
            <person name="Matsumoto Y."/>
            <person name="Kinjo T."/>
            <person name="Motooka D."/>
            <person name="Nabeya D."/>
            <person name="Jung N."/>
            <person name="Uechi K."/>
            <person name="Horii T."/>
            <person name="Iida T."/>
            <person name="Fujita J."/>
            <person name="Nakamura S."/>
        </authorList>
    </citation>
    <scope>NUCLEOTIDE SEQUENCE [LARGE SCALE GENOMIC DNA]</scope>
    <source>
        <strain evidence="1 2">JCM 30395</strain>
    </source>
</reference>
<dbReference type="AlphaFoldDB" id="A0A7I7SWN4"/>
<gene>
    <name evidence="1" type="ORF">MSAR_45600</name>
</gene>
<dbReference type="RefSeq" id="WP_235677863.1">
    <property type="nucleotide sequence ID" value="NZ_AP022595.1"/>
</dbReference>
<protein>
    <recommendedName>
        <fullName evidence="3">Alpha/beta hydrolase</fullName>
    </recommendedName>
</protein>
<dbReference type="KEGG" id="msar:MSAR_45600"/>
<dbReference type="Gene3D" id="3.40.50.1820">
    <property type="entry name" value="alpha/beta hydrolase"/>
    <property type="match status" value="1"/>
</dbReference>
<evidence type="ECO:0008006" key="3">
    <source>
        <dbReference type="Google" id="ProtNLM"/>
    </source>
</evidence>
<dbReference type="EMBL" id="AP022595">
    <property type="protein sequence ID" value="BBY61424.1"/>
    <property type="molecule type" value="Genomic_DNA"/>
</dbReference>
<name>A0A7I7SWN4_9MYCO</name>
<dbReference type="Proteomes" id="UP000466445">
    <property type="component" value="Chromosome"/>
</dbReference>
<accession>A0A7I7SWN4</accession>